<protein>
    <submittedName>
        <fullName evidence="3">Uncharacterized protein</fullName>
    </submittedName>
</protein>
<reference evidence="3 4" key="1">
    <citation type="submission" date="2024-03" db="EMBL/GenBank/DDBJ databases">
        <title>The Acrasis kona genome and developmental transcriptomes reveal deep origins of eukaryotic multicellular pathways.</title>
        <authorList>
            <person name="Sheikh S."/>
            <person name="Fu C.-J."/>
            <person name="Brown M.W."/>
            <person name="Baldauf S.L."/>
        </authorList>
    </citation>
    <scope>NUCLEOTIDE SEQUENCE [LARGE SCALE GENOMIC DNA]</scope>
    <source>
        <strain evidence="3 4">ATCC MYA-3509</strain>
    </source>
</reference>
<keyword evidence="2" id="KW-0472">Membrane</keyword>
<evidence type="ECO:0000256" key="1">
    <source>
        <dbReference type="SAM" id="Coils"/>
    </source>
</evidence>
<dbReference type="EMBL" id="JAOPGA020000580">
    <property type="protein sequence ID" value="KAL0479616.1"/>
    <property type="molecule type" value="Genomic_DNA"/>
</dbReference>
<feature type="transmembrane region" description="Helical" evidence="2">
    <location>
        <begin position="19"/>
        <end position="42"/>
    </location>
</feature>
<dbReference type="Proteomes" id="UP001431209">
    <property type="component" value="Unassembled WGS sequence"/>
</dbReference>
<evidence type="ECO:0000313" key="3">
    <source>
        <dbReference type="EMBL" id="KAL0479616.1"/>
    </source>
</evidence>
<name>A0AAW2YS09_9EUKA</name>
<feature type="coiled-coil region" evidence="1">
    <location>
        <begin position="69"/>
        <end position="142"/>
    </location>
</feature>
<accession>A0AAW2YS09</accession>
<dbReference type="AlphaFoldDB" id="A0AAW2YS09"/>
<sequence>MNCTELIPGLPSTCTTKTIAFALIIGFVSILLNIVAVILCAVQCLSRRNIKSELNKLHHEKIMFMQTLLEDYNSQIESQTLKNSELSTENTKLIEQRKELEYKLQDEELSKREYQLHSLMQKNTLESQIKELQDCIKQISNKNRGEYNLSPQASSLVEASQLKEENEHLNNIISENDRTIEYLNSTIVDQKNTIWNVKESYNEKNTIALQLRDEVAKLEIKLKTLEATLKPKTESKETQTDFEESVHIESTPIEKSMYVRDVDVDEPYLIIDPKTSKALTLVSDDKILLQDVVDQSQNQVWLFGETGAIRSFSNQVTVLEVCNGQVRAGTYKNDKSEPNEDEDIVVQCFCILFVDQSIRSEEKLLTLENNRKVALGESKKGNGKVALHVLNHKNNKQFLWVIKKFKQ</sequence>
<keyword evidence="4" id="KW-1185">Reference proteome</keyword>
<proteinExistence type="predicted"/>
<evidence type="ECO:0000256" key="2">
    <source>
        <dbReference type="SAM" id="Phobius"/>
    </source>
</evidence>
<keyword evidence="1" id="KW-0175">Coiled coil</keyword>
<evidence type="ECO:0000313" key="4">
    <source>
        <dbReference type="Proteomes" id="UP001431209"/>
    </source>
</evidence>
<comment type="caution">
    <text evidence="3">The sequence shown here is derived from an EMBL/GenBank/DDBJ whole genome shotgun (WGS) entry which is preliminary data.</text>
</comment>
<keyword evidence="2" id="KW-1133">Transmembrane helix</keyword>
<keyword evidence="2" id="KW-0812">Transmembrane</keyword>
<gene>
    <name evidence="3" type="ORF">AKO1_007708</name>
</gene>
<organism evidence="3 4">
    <name type="scientific">Acrasis kona</name>
    <dbReference type="NCBI Taxonomy" id="1008807"/>
    <lineage>
        <taxon>Eukaryota</taxon>
        <taxon>Discoba</taxon>
        <taxon>Heterolobosea</taxon>
        <taxon>Tetramitia</taxon>
        <taxon>Eutetramitia</taxon>
        <taxon>Acrasidae</taxon>
        <taxon>Acrasis</taxon>
    </lineage>
</organism>